<keyword evidence="4 25" id="KW-0812">Transmembrane</keyword>
<accession>A0A7R7VSA2</accession>
<feature type="transmembrane region" description="Helical" evidence="25">
    <location>
        <begin position="106"/>
        <end position="126"/>
    </location>
</feature>
<evidence type="ECO:0000256" key="23">
    <source>
        <dbReference type="ARBA" id="ARBA00045709"/>
    </source>
</evidence>
<evidence type="ECO:0000256" key="13">
    <source>
        <dbReference type="ARBA" id="ARBA00044893"/>
    </source>
</evidence>
<keyword evidence="28" id="KW-1185">Reference proteome</keyword>
<comment type="catalytic activity">
    <reaction evidence="12">
        <text>L-lysyl-L-alpha-amino acid(out) = L-lysyl-L-alpha-amino acid(in)</text>
        <dbReference type="Rhea" id="RHEA:79387"/>
        <dbReference type="ChEBI" id="CHEBI:229965"/>
    </reaction>
</comment>
<evidence type="ECO:0000256" key="9">
    <source>
        <dbReference type="ARBA" id="ARBA00044878"/>
    </source>
</evidence>
<evidence type="ECO:0000256" key="17">
    <source>
        <dbReference type="ARBA" id="ARBA00044903"/>
    </source>
</evidence>
<keyword evidence="7" id="KW-0458">Lysosome</keyword>
<evidence type="ECO:0000256" key="5">
    <source>
        <dbReference type="ARBA" id="ARBA00022989"/>
    </source>
</evidence>
<comment type="catalytic activity">
    <reaction evidence="13">
        <text>L-alpha-aminoacyl-L-lysine(out) = L-alpha-aminoacyl-L-lysine(in)</text>
        <dbReference type="Rhea" id="RHEA:79383"/>
        <dbReference type="ChEBI" id="CHEBI:229966"/>
    </reaction>
</comment>
<evidence type="ECO:0000256" key="7">
    <source>
        <dbReference type="ARBA" id="ARBA00023228"/>
    </source>
</evidence>
<protein>
    <recommendedName>
        <fullName evidence="21">Lysosomal dipeptide transporter MFSD1</fullName>
    </recommendedName>
    <alternativeName>
        <fullName evidence="22">Major facilitator superfamily domain-containing protein 1</fullName>
    </alternativeName>
</protein>
<dbReference type="InterPro" id="IPR036259">
    <property type="entry name" value="MFS_trans_sf"/>
</dbReference>
<comment type="catalytic activity">
    <reaction evidence="19">
        <text>L-alanyl-L-lysine(out) = L-alanyl-L-lysine(in)</text>
        <dbReference type="Rhea" id="RHEA:79415"/>
        <dbReference type="ChEBI" id="CHEBI:192470"/>
    </reaction>
</comment>
<organism evidence="27 28">
    <name type="scientific">Aspergillus chevalieri</name>
    <name type="common">Eurotium chevalieri</name>
    <dbReference type="NCBI Taxonomy" id="182096"/>
    <lineage>
        <taxon>Eukaryota</taxon>
        <taxon>Fungi</taxon>
        <taxon>Dikarya</taxon>
        <taxon>Ascomycota</taxon>
        <taxon>Pezizomycotina</taxon>
        <taxon>Eurotiomycetes</taxon>
        <taxon>Eurotiomycetidae</taxon>
        <taxon>Eurotiales</taxon>
        <taxon>Aspergillaceae</taxon>
        <taxon>Aspergillus</taxon>
        <taxon>Aspergillus subgen. Aspergillus</taxon>
    </lineage>
</organism>
<feature type="transmembrane region" description="Helical" evidence="25">
    <location>
        <begin position="80"/>
        <end position="100"/>
    </location>
</feature>
<dbReference type="AlphaFoldDB" id="A0A7R7VSA2"/>
<dbReference type="KEGG" id="ache:ACHE_51060A"/>
<dbReference type="Proteomes" id="UP000637239">
    <property type="component" value="Chromosome 5"/>
</dbReference>
<evidence type="ECO:0000256" key="16">
    <source>
        <dbReference type="ARBA" id="ARBA00044900"/>
    </source>
</evidence>
<evidence type="ECO:0000256" key="10">
    <source>
        <dbReference type="ARBA" id="ARBA00044881"/>
    </source>
</evidence>
<dbReference type="GeneID" id="66984220"/>
<dbReference type="InterPro" id="IPR020846">
    <property type="entry name" value="MFS_dom"/>
</dbReference>
<evidence type="ECO:0000256" key="1">
    <source>
        <dbReference type="ARBA" id="ARBA00004155"/>
    </source>
</evidence>
<comment type="catalytic activity">
    <reaction evidence="14">
        <text>L-aspartyl-L-lysine(out) = L-aspartyl-L-lysine(in)</text>
        <dbReference type="Rhea" id="RHEA:79411"/>
        <dbReference type="ChEBI" id="CHEBI:229953"/>
    </reaction>
</comment>
<evidence type="ECO:0000256" key="24">
    <source>
        <dbReference type="ARBA" id="ARBA00046376"/>
    </source>
</evidence>
<reference evidence="27" key="2">
    <citation type="submission" date="2021-02" db="EMBL/GenBank/DDBJ databases">
        <title>Aspergillus chevalieri M1 genome sequence.</title>
        <authorList>
            <person name="Kadooka C."/>
            <person name="Mori K."/>
            <person name="Futagami T."/>
        </authorList>
    </citation>
    <scope>NUCLEOTIDE SEQUENCE</scope>
    <source>
        <strain evidence="27">M1</strain>
    </source>
</reference>
<evidence type="ECO:0000256" key="20">
    <source>
        <dbReference type="ARBA" id="ARBA00044924"/>
    </source>
</evidence>
<dbReference type="RefSeq" id="XP_043138384.1">
    <property type="nucleotide sequence ID" value="XM_043280845.1"/>
</dbReference>
<name>A0A7R7VSA2_ASPCH</name>
<feature type="transmembrane region" description="Helical" evidence="25">
    <location>
        <begin position="172"/>
        <end position="193"/>
    </location>
</feature>
<comment type="catalytic activity">
    <reaction evidence="18">
        <text>L-histidyl-L-alpha-amino acid(out) = L-histidyl-L-alpha-amino acid(in)</text>
        <dbReference type="Rhea" id="RHEA:79379"/>
        <dbReference type="ChEBI" id="CHEBI:229964"/>
    </reaction>
</comment>
<dbReference type="GO" id="GO:0022857">
    <property type="term" value="F:transmembrane transporter activity"/>
    <property type="evidence" value="ECO:0007669"/>
    <property type="project" value="InterPro"/>
</dbReference>
<evidence type="ECO:0000256" key="19">
    <source>
        <dbReference type="ARBA" id="ARBA00044919"/>
    </source>
</evidence>
<dbReference type="PROSITE" id="PS50850">
    <property type="entry name" value="MFS"/>
    <property type="match status" value="1"/>
</dbReference>
<evidence type="ECO:0000256" key="8">
    <source>
        <dbReference type="ARBA" id="ARBA00044876"/>
    </source>
</evidence>
<comment type="subunit">
    <text evidence="24">Homodimer. Interacts with lysosomal protein GLMP (via lumenal domain); the interaction starts while both proteins are still in the endoplasmic reticulum and is required for stabilization of MFSD1 in lysosomes but has no direct effect on its targeting to lysosomes or transporter activity.</text>
</comment>
<evidence type="ECO:0000259" key="26">
    <source>
        <dbReference type="PROSITE" id="PS50850"/>
    </source>
</evidence>
<proteinExistence type="inferred from homology"/>
<evidence type="ECO:0000256" key="11">
    <source>
        <dbReference type="ARBA" id="ARBA00044884"/>
    </source>
</evidence>
<comment type="catalytic activity">
    <reaction evidence="20">
        <text>L-lysyl-glycine(out) = L-lysyl-glycine(in)</text>
        <dbReference type="Rhea" id="RHEA:79407"/>
        <dbReference type="ChEBI" id="CHEBI:191202"/>
    </reaction>
</comment>
<evidence type="ECO:0000313" key="27">
    <source>
        <dbReference type="EMBL" id="BCR89862.1"/>
    </source>
</evidence>
<evidence type="ECO:0000256" key="4">
    <source>
        <dbReference type="ARBA" id="ARBA00022692"/>
    </source>
</evidence>
<comment type="function">
    <text evidence="23">Lysosomal dipeptide uniporter that selectively exports lysine, arginine or histidine-containing dipeptides with a net positive charge from the lysosome lumen into the cytosol. Could play a role in a specific type of protein O-glycosylation indirectly regulating macrophages migration and tissue invasion. Also essential for liver homeostasis.</text>
</comment>
<comment type="catalytic activity">
    <reaction evidence="16">
        <text>L-lysyl-L-lysine(out) = L-lysyl-L-lysine(in)</text>
        <dbReference type="Rhea" id="RHEA:79403"/>
        <dbReference type="ChEBI" id="CHEBI:229956"/>
    </reaction>
</comment>
<comment type="subcellular location">
    <subcellularLocation>
        <location evidence="1">Lysosome membrane</location>
        <topology evidence="1">Multi-pass membrane protein</topology>
    </subcellularLocation>
</comment>
<comment type="catalytic activity">
    <reaction evidence="17">
        <text>L-arginyl-glycine(out) = L-arginyl-glycine(in)</text>
        <dbReference type="Rhea" id="RHEA:79391"/>
        <dbReference type="ChEBI" id="CHEBI:229955"/>
    </reaction>
</comment>
<feature type="transmembrane region" description="Helical" evidence="25">
    <location>
        <begin position="138"/>
        <end position="160"/>
    </location>
</feature>
<evidence type="ECO:0000256" key="14">
    <source>
        <dbReference type="ARBA" id="ARBA00044898"/>
    </source>
</evidence>
<evidence type="ECO:0000256" key="12">
    <source>
        <dbReference type="ARBA" id="ARBA00044891"/>
    </source>
</evidence>
<dbReference type="EMBL" id="AP024420">
    <property type="protein sequence ID" value="BCR89862.1"/>
    <property type="molecule type" value="Genomic_DNA"/>
</dbReference>
<comment type="catalytic activity">
    <reaction evidence="8">
        <text>L-lysyl-L-alanine(out) = L-lysyl-L-alanine(in)</text>
        <dbReference type="Rhea" id="RHEA:79399"/>
        <dbReference type="ChEBI" id="CHEBI:229954"/>
    </reaction>
</comment>
<comment type="catalytic activity">
    <reaction evidence="9">
        <text>L-histidyl-glycine(out) = L-histidyl-glycine(in)</text>
        <dbReference type="Rhea" id="RHEA:79395"/>
        <dbReference type="ChEBI" id="CHEBI:229957"/>
    </reaction>
</comment>
<dbReference type="InterPro" id="IPR011701">
    <property type="entry name" value="MFS"/>
</dbReference>
<evidence type="ECO:0000256" key="2">
    <source>
        <dbReference type="ARBA" id="ARBA00008335"/>
    </source>
</evidence>
<feature type="domain" description="Major facilitator superfamily (MFS) profile" evidence="26">
    <location>
        <begin position="1"/>
        <end position="275"/>
    </location>
</feature>
<comment type="catalytic activity">
    <reaction evidence="11">
        <text>L-alpha-aminoacyl-L-histidine(out) = L-alpha-aminoacyl-L-histidine(in)</text>
        <dbReference type="Rhea" id="RHEA:79375"/>
        <dbReference type="ChEBI" id="CHEBI:229967"/>
    </reaction>
</comment>
<evidence type="ECO:0000256" key="22">
    <source>
        <dbReference type="ARBA" id="ARBA00045018"/>
    </source>
</evidence>
<comment type="catalytic activity">
    <reaction evidence="15">
        <text>L-arginyl-L-alpha-amino acid(out) = L-arginyl-L-alpha-amino acid(in)</text>
        <dbReference type="Rhea" id="RHEA:79371"/>
        <dbReference type="ChEBI" id="CHEBI:84315"/>
    </reaction>
</comment>
<sequence length="275" mass="29751">MARAFGGYWCVLTAVCTLMWGVYFIYDLPASLSTPLQAHLGLSDSKYAYLVSALYTAYATPNTILPFFCGPLVQRFGEKFALLLTLTSVVFGQLVFALSVQTQFQPGMILGRTLFGLGGEVMGVLGSEITTRWFRDKCLSLALAMNLASWRLGSVTNSILIPRLAKAHGVVAAGWMGTGFSLGVSILSALYLISIDDSTGGKRTGTEESNDEEEETGMNVNLLVSLAQCPRIFWQLGLLCMLGYGSINTFTNSAQRFLAFTFYGGDQRAAGSATR</sequence>
<dbReference type="Pfam" id="PF07690">
    <property type="entry name" value="MFS_1"/>
    <property type="match status" value="1"/>
</dbReference>
<evidence type="ECO:0000256" key="25">
    <source>
        <dbReference type="SAM" id="Phobius"/>
    </source>
</evidence>
<gene>
    <name evidence="27" type="ORF">ACHE_51060A</name>
</gene>
<dbReference type="InterPro" id="IPR052187">
    <property type="entry name" value="MFSD1"/>
</dbReference>
<evidence type="ECO:0000256" key="6">
    <source>
        <dbReference type="ARBA" id="ARBA00023136"/>
    </source>
</evidence>
<keyword evidence="3" id="KW-0813">Transport</keyword>
<evidence type="ECO:0000256" key="21">
    <source>
        <dbReference type="ARBA" id="ARBA00044985"/>
    </source>
</evidence>
<feature type="transmembrane region" description="Helical" evidence="25">
    <location>
        <begin position="46"/>
        <end position="68"/>
    </location>
</feature>
<evidence type="ECO:0000256" key="3">
    <source>
        <dbReference type="ARBA" id="ARBA00022448"/>
    </source>
</evidence>
<evidence type="ECO:0000256" key="15">
    <source>
        <dbReference type="ARBA" id="ARBA00044899"/>
    </source>
</evidence>
<keyword evidence="6 25" id="KW-0472">Membrane</keyword>
<keyword evidence="5 25" id="KW-1133">Transmembrane helix</keyword>
<dbReference type="PANTHER" id="PTHR23512:SF3">
    <property type="entry name" value="MAJOR FACILITATOR SUPERFAMILY DOMAIN-CONTAINING PROTEIN 1"/>
    <property type="match status" value="1"/>
</dbReference>
<comment type="catalytic activity">
    <reaction evidence="10">
        <text>L-alpha-aminoacyl-L-arginine(out) = L-alpha-aminoacyl-L-arginine(in)</text>
        <dbReference type="Rhea" id="RHEA:79367"/>
        <dbReference type="ChEBI" id="CHEBI:229968"/>
    </reaction>
</comment>
<reference evidence="27" key="1">
    <citation type="submission" date="2021-01" db="EMBL/GenBank/DDBJ databases">
        <authorList>
            <consortium name="Aspergillus chevalieri M1 genome sequencing consortium"/>
            <person name="Kazuki M."/>
            <person name="Futagami T."/>
        </authorList>
    </citation>
    <scope>NUCLEOTIDE SEQUENCE</scope>
    <source>
        <strain evidence="27">M1</strain>
    </source>
</reference>
<evidence type="ECO:0000256" key="18">
    <source>
        <dbReference type="ARBA" id="ARBA00044912"/>
    </source>
</evidence>
<comment type="similarity">
    <text evidence="2">Belongs to the major facilitator superfamily.</text>
</comment>
<dbReference type="PANTHER" id="PTHR23512">
    <property type="entry name" value="MAJOR FACILITATOR SUPERFAMILY DOMAIN-CONTAINING PROTEIN 1"/>
    <property type="match status" value="1"/>
</dbReference>
<feature type="transmembrane region" description="Helical" evidence="25">
    <location>
        <begin position="7"/>
        <end position="26"/>
    </location>
</feature>
<dbReference type="Gene3D" id="1.20.1250.20">
    <property type="entry name" value="MFS general substrate transporter like domains"/>
    <property type="match status" value="1"/>
</dbReference>
<evidence type="ECO:0000313" key="28">
    <source>
        <dbReference type="Proteomes" id="UP000637239"/>
    </source>
</evidence>
<dbReference type="SUPFAM" id="SSF103473">
    <property type="entry name" value="MFS general substrate transporter"/>
    <property type="match status" value="1"/>
</dbReference>